<dbReference type="Pfam" id="PF00201">
    <property type="entry name" value="UDPGT"/>
    <property type="match status" value="1"/>
</dbReference>
<reference evidence="1" key="1">
    <citation type="journal article" date="2015" name="Angew. Chem. Int. Ed. Engl.">
        <title>Biosynthesis-Assisted Structural Elucidation of the Bartolosides, Chlorinated Aromatic Glycolipids from Cyanobacteria.</title>
        <authorList>
            <person name="Leao P.N."/>
            <person name="Nakamura H."/>
            <person name="Costa M."/>
            <person name="Pereira A.R."/>
            <person name="Martins R."/>
            <person name="Vasconcelos V."/>
            <person name="Gerwick W.H."/>
            <person name="Balskus E.P."/>
        </authorList>
    </citation>
    <scope>NUCLEOTIDE SEQUENCE</scope>
    <source>
        <strain evidence="1">LEGE 06155</strain>
    </source>
</reference>
<accession>A0A0K1SAY6</accession>
<dbReference type="CDD" id="cd03784">
    <property type="entry name" value="GT1_Gtf-like"/>
    <property type="match status" value="1"/>
</dbReference>
<protein>
    <submittedName>
        <fullName evidence="1">Glycosyltransferase</fullName>
    </submittedName>
</protein>
<keyword evidence="1" id="KW-0808">Transferase</keyword>
<dbReference type="InterPro" id="IPR002213">
    <property type="entry name" value="UDP_glucos_trans"/>
</dbReference>
<dbReference type="AlphaFoldDB" id="A0A0K1SAY6"/>
<dbReference type="GO" id="GO:0008194">
    <property type="term" value="F:UDP-glycosyltransferase activity"/>
    <property type="evidence" value="ECO:0007669"/>
    <property type="project" value="InterPro"/>
</dbReference>
<dbReference type="PANTHER" id="PTHR48050:SF13">
    <property type="entry name" value="STEROL 3-BETA-GLUCOSYLTRANSFERASE UGT80A2"/>
    <property type="match status" value="1"/>
</dbReference>
<sequence length="415" mass="46521">MTHFGLICPQSTGHLNPMVSLGLALINNGHEVTLFCVEDVQQKFSHSALNLEIIGRKEIPLGTVPRFLKNLGNPQRSLADILNQDVFSVFCKVVLKEVPSITRSLGIDVLLVDQLCPEGGTIAEYLGIPFISICTILPLNYELLVPPCFTNWSYRTDNLAKLRNHLGYFLFYLLRRPVFQIIAEFRSRWALPPLKYSDEAFSPIAQISALPPSFEFPRHHLPKQFVFTGPWINEVNSQVIPLPYERLDGRPLIYVSFGTIFNRNKTLFQRIATALTNLEVQAVITLGNSLSVSDFPDYPKNILFVDYAPQYELLQHASLTIAHAGMNTALDSLYFGVPVLALPISGDQHGVAARIAWTQTGETLSPRQRSLKNLETTIGRVLSSPIYRHNVLRIQSDMKQAGGLKKAVEVIERCI</sequence>
<evidence type="ECO:0000313" key="1">
    <source>
        <dbReference type="EMBL" id="AKV71851.1"/>
    </source>
</evidence>
<dbReference type="GO" id="GO:0016758">
    <property type="term" value="F:hexosyltransferase activity"/>
    <property type="evidence" value="ECO:0007669"/>
    <property type="project" value="UniProtKB-ARBA"/>
</dbReference>
<dbReference type="InterPro" id="IPR050426">
    <property type="entry name" value="Glycosyltransferase_28"/>
</dbReference>
<dbReference type="Gene3D" id="3.40.50.2000">
    <property type="entry name" value="Glycogen Phosphorylase B"/>
    <property type="match status" value="2"/>
</dbReference>
<dbReference type="EMBL" id="KR059027">
    <property type="protein sequence ID" value="AKV71851.1"/>
    <property type="molecule type" value="Genomic_DNA"/>
</dbReference>
<name>A0A0K1SAY6_9SYNC</name>
<dbReference type="GO" id="GO:0017000">
    <property type="term" value="P:antibiotic biosynthetic process"/>
    <property type="evidence" value="ECO:0007669"/>
    <property type="project" value="UniProtKB-ARBA"/>
</dbReference>
<dbReference type="SUPFAM" id="SSF53756">
    <property type="entry name" value="UDP-Glycosyltransferase/glycogen phosphorylase"/>
    <property type="match status" value="1"/>
</dbReference>
<organism evidence="1">
    <name type="scientific">Synechocystis salina LEGE 06155</name>
    <dbReference type="NCBI Taxonomy" id="945782"/>
    <lineage>
        <taxon>Bacteria</taxon>
        <taxon>Bacillati</taxon>
        <taxon>Cyanobacteriota</taxon>
        <taxon>Cyanophyceae</taxon>
        <taxon>Synechococcales</taxon>
        <taxon>Merismopediaceae</taxon>
        <taxon>Synechocystis</taxon>
    </lineage>
</organism>
<dbReference type="PANTHER" id="PTHR48050">
    <property type="entry name" value="STEROL 3-BETA-GLUCOSYLTRANSFERASE"/>
    <property type="match status" value="1"/>
</dbReference>
<dbReference type="FunFam" id="3.40.50.2000:FF:000072">
    <property type="entry name" value="Glycosyl transferase"/>
    <property type="match status" value="1"/>
</dbReference>
<proteinExistence type="predicted"/>